<name>A0AAD7J5C4_9AGAR</name>
<dbReference type="AlphaFoldDB" id="A0AAD7J5C4"/>
<evidence type="ECO:0000256" key="1">
    <source>
        <dbReference type="SAM" id="SignalP"/>
    </source>
</evidence>
<evidence type="ECO:0000313" key="4">
    <source>
        <dbReference type="Proteomes" id="UP001215598"/>
    </source>
</evidence>
<proteinExistence type="predicted"/>
<protein>
    <recommendedName>
        <fullName evidence="2">Glycan binding protein Y3-like domain-containing protein</fullName>
    </recommendedName>
</protein>
<dbReference type="Proteomes" id="UP001215598">
    <property type="component" value="Unassembled WGS sequence"/>
</dbReference>
<feature type="signal peptide" evidence="1">
    <location>
        <begin position="1"/>
        <end position="22"/>
    </location>
</feature>
<dbReference type="Pfam" id="PF22803">
    <property type="entry name" value="GBD_Y3"/>
    <property type="match status" value="1"/>
</dbReference>
<organism evidence="3 4">
    <name type="scientific">Mycena metata</name>
    <dbReference type="NCBI Taxonomy" id="1033252"/>
    <lineage>
        <taxon>Eukaryota</taxon>
        <taxon>Fungi</taxon>
        <taxon>Dikarya</taxon>
        <taxon>Basidiomycota</taxon>
        <taxon>Agaricomycotina</taxon>
        <taxon>Agaricomycetes</taxon>
        <taxon>Agaricomycetidae</taxon>
        <taxon>Agaricales</taxon>
        <taxon>Marasmiineae</taxon>
        <taxon>Mycenaceae</taxon>
        <taxon>Mycena</taxon>
    </lineage>
</organism>
<keyword evidence="1" id="KW-0732">Signal</keyword>
<dbReference type="EMBL" id="JARKIB010000046">
    <property type="protein sequence ID" value="KAJ7756639.1"/>
    <property type="molecule type" value="Genomic_DNA"/>
</dbReference>
<dbReference type="InterPro" id="IPR054443">
    <property type="entry name" value="Y3-like_dom"/>
</dbReference>
<reference evidence="3" key="1">
    <citation type="submission" date="2023-03" db="EMBL/GenBank/DDBJ databases">
        <title>Massive genome expansion in bonnet fungi (Mycena s.s.) driven by repeated elements and novel gene families across ecological guilds.</title>
        <authorList>
            <consortium name="Lawrence Berkeley National Laboratory"/>
            <person name="Harder C.B."/>
            <person name="Miyauchi S."/>
            <person name="Viragh M."/>
            <person name="Kuo A."/>
            <person name="Thoen E."/>
            <person name="Andreopoulos B."/>
            <person name="Lu D."/>
            <person name="Skrede I."/>
            <person name="Drula E."/>
            <person name="Henrissat B."/>
            <person name="Morin E."/>
            <person name="Kohler A."/>
            <person name="Barry K."/>
            <person name="LaButti K."/>
            <person name="Morin E."/>
            <person name="Salamov A."/>
            <person name="Lipzen A."/>
            <person name="Mereny Z."/>
            <person name="Hegedus B."/>
            <person name="Baldrian P."/>
            <person name="Stursova M."/>
            <person name="Weitz H."/>
            <person name="Taylor A."/>
            <person name="Grigoriev I.V."/>
            <person name="Nagy L.G."/>
            <person name="Martin F."/>
            <person name="Kauserud H."/>
        </authorList>
    </citation>
    <scope>NUCLEOTIDE SEQUENCE</scope>
    <source>
        <strain evidence="3">CBHHK182m</strain>
    </source>
</reference>
<gene>
    <name evidence="3" type="ORF">B0H16DRAFT_1538575</name>
</gene>
<accession>A0AAD7J5C4</accession>
<evidence type="ECO:0000259" key="2">
    <source>
        <dbReference type="Pfam" id="PF22803"/>
    </source>
</evidence>
<evidence type="ECO:0000313" key="3">
    <source>
        <dbReference type="EMBL" id="KAJ7756639.1"/>
    </source>
</evidence>
<feature type="domain" description="Glycan binding protein Y3-like" evidence="2">
    <location>
        <begin position="33"/>
        <end position="120"/>
    </location>
</feature>
<sequence>MIPTFAAIVTVAMVVFTPSVTAVGCFSGGQVGDCSAAIGGICAQVNSFTFAQGQTISTCVDTNGFRCNMAVKNTGGGGSQIGQQECIDDMTATNNGCNGPGGIRADGNFQLTLDPNTGAC</sequence>
<feature type="chain" id="PRO_5041897513" description="Glycan binding protein Y3-like domain-containing protein" evidence="1">
    <location>
        <begin position="23"/>
        <end position="120"/>
    </location>
</feature>
<keyword evidence="4" id="KW-1185">Reference proteome</keyword>
<comment type="caution">
    <text evidence="3">The sequence shown here is derived from an EMBL/GenBank/DDBJ whole genome shotgun (WGS) entry which is preliminary data.</text>
</comment>